<dbReference type="InterPro" id="IPR003333">
    <property type="entry name" value="CMAS"/>
</dbReference>
<evidence type="ECO:0000256" key="7">
    <source>
        <dbReference type="ARBA" id="ARBA00022691"/>
    </source>
</evidence>
<dbReference type="GO" id="GO:0008168">
    <property type="term" value="F:methyltransferase activity"/>
    <property type="evidence" value="ECO:0007669"/>
    <property type="project" value="UniProtKB-KW"/>
</dbReference>
<proteinExistence type="predicted"/>
<feature type="region of interest" description="Disordered" evidence="14">
    <location>
        <begin position="1"/>
        <end position="26"/>
    </location>
</feature>
<evidence type="ECO:0000256" key="11">
    <source>
        <dbReference type="ARBA" id="ARBA00023098"/>
    </source>
</evidence>
<evidence type="ECO:0000256" key="13">
    <source>
        <dbReference type="ARBA" id="ARBA00039020"/>
    </source>
</evidence>
<gene>
    <name evidence="15" type="ORF">AKJ09_07416</name>
</gene>
<keyword evidence="9" id="KW-0746">Sphingolipid metabolism</keyword>
<dbReference type="CDD" id="cd02440">
    <property type="entry name" value="AdoMet_MTases"/>
    <property type="match status" value="1"/>
</dbReference>
<keyword evidence="8" id="KW-0812">Transmembrane</keyword>
<organism evidence="15 16">
    <name type="scientific">Labilithrix luteola</name>
    <dbReference type="NCBI Taxonomy" id="1391654"/>
    <lineage>
        <taxon>Bacteria</taxon>
        <taxon>Pseudomonadati</taxon>
        <taxon>Myxococcota</taxon>
        <taxon>Polyangia</taxon>
        <taxon>Polyangiales</taxon>
        <taxon>Labilitrichaceae</taxon>
        <taxon>Labilithrix</taxon>
    </lineage>
</organism>
<reference evidence="15 16" key="1">
    <citation type="submission" date="2015-08" db="EMBL/GenBank/DDBJ databases">
        <authorList>
            <person name="Babu N.S."/>
            <person name="Beckwith C.J."/>
            <person name="Beseler K.G."/>
            <person name="Brison A."/>
            <person name="Carone J.V."/>
            <person name="Caskin T.P."/>
            <person name="Diamond M."/>
            <person name="Durham M.E."/>
            <person name="Foxe J.M."/>
            <person name="Go M."/>
            <person name="Henderson B.A."/>
            <person name="Jones I.B."/>
            <person name="McGettigan J.A."/>
            <person name="Micheletti S.J."/>
            <person name="Nasrallah M.E."/>
            <person name="Ortiz D."/>
            <person name="Piller C.R."/>
            <person name="Privatt S.R."/>
            <person name="Schneider S.L."/>
            <person name="Sharp S."/>
            <person name="Smith T.C."/>
            <person name="Stanton J.D."/>
            <person name="Ullery H.E."/>
            <person name="Wilson R.J."/>
            <person name="Serrano M.G."/>
            <person name="Buck G."/>
            <person name="Lee V."/>
            <person name="Wang Y."/>
            <person name="Carvalho R."/>
            <person name="Voegtly L."/>
            <person name="Shi R."/>
            <person name="Duckworth R."/>
            <person name="Johnson A."/>
            <person name="Loviza R."/>
            <person name="Walstead R."/>
            <person name="Shah Z."/>
            <person name="Kiflezghi M."/>
            <person name="Wade K."/>
            <person name="Ball S.L."/>
            <person name="Bradley K.W."/>
            <person name="Asai D.J."/>
            <person name="Bowman C.A."/>
            <person name="Russell D.A."/>
            <person name="Pope W.H."/>
            <person name="Jacobs-Sera D."/>
            <person name="Hendrix R.W."/>
            <person name="Hatfull G.F."/>
        </authorList>
    </citation>
    <scope>NUCLEOTIDE SEQUENCE [LARGE SCALE GENOMIC DNA]</scope>
    <source>
        <strain evidence="15 16">DSM 27648</strain>
    </source>
</reference>
<comment type="pathway">
    <text evidence="3">Sphingolipid metabolism.</text>
</comment>
<keyword evidence="5" id="KW-0489">Methyltransferase</keyword>
<evidence type="ECO:0000256" key="12">
    <source>
        <dbReference type="ARBA" id="ARBA00023136"/>
    </source>
</evidence>
<keyword evidence="4" id="KW-0444">Lipid biosynthesis</keyword>
<evidence type="ECO:0000256" key="10">
    <source>
        <dbReference type="ARBA" id="ARBA00022989"/>
    </source>
</evidence>
<protein>
    <recommendedName>
        <fullName evidence="13">sphingolipid C(9)-methyltransferase</fullName>
        <ecNumber evidence="13">2.1.1.317</ecNumber>
    </recommendedName>
</protein>
<keyword evidence="7" id="KW-0949">S-adenosyl-L-methionine</keyword>
<evidence type="ECO:0000256" key="6">
    <source>
        <dbReference type="ARBA" id="ARBA00022679"/>
    </source>
</evidence>
<name>A0A0K1Q4V2_9BACT</name>
<sequence length="408" mass="47039">MTLHAIRTQEENHQTPESEAPKSGRTGAGIDRFLRFHDYKLAEKFHKGKVPMTTLYEAYFDGQVDITGDIYEFLDERDRYVSYELTAEHVKFLFKNFIPEVAIHSKDQDRRIVREHYDRGNDFFGAFLGDRMVYTAGYYKDGQANSTLEEAQDEKINRCCRKLDLQPGEKLVDIGCGWGTFVRHAAVHFGADTTGITISKNQTEFGNARIEKAGVSDRARVLCLDYRDTPKRVFDKIVSLEMVEHVGVKNLPGYFSQMFNLLKDDGRFLLQWTGLRRAGFDGVLPVGLRAEDMIWGLFMNKYVFPGADASLPLSDMLKYGEKAGFEIHSVENVSIHYAWTIKAWHDNWLANKQQVLETYGERWFRIWHLFLAWSVRIAEQGNAACFQVVFNKNRNDFNRASYVGSDKL</sequence>
<evidence type="ECO:0000256" key="9">
    <source>
        <dbReference type="ARBA" id="ARBA00022919"/>
    </source>
</evidence>
<dbReference type="AlphaFoldDB" id="A0A0K1Q4V2"/>
<evidence type="ECO:0000256" key="4">
    <source>
        <dbReference type="ARBA" id="ARBA00022516"/>
    </source>
</evidence>
<dbReference type="PIRSF" id="PIRSF003085">
    <property type="entry name" value="CMAS"/>
    <property type="match status" value="1"/>
</dbReference>
<keyword evidence="10" id="KW-1133">Transmembrane helix</keyword>
<dbReference type="Gene3D" id="3.40.50.150">
    <property type="entry name" value="Vaccinia Virus protein VP39"/>
    <property type="match status" value="1"/>
</dbReference>
<dbReference type="PANTHER" id="PTHR45197:SF1">
    <property type="entry name" value="SPHINGOLIPID C9-METHYLTRANSFERASE A-RELATED"/>
    <property type="match status" value="1"/>
</dbReference>
<dbReference type="PANTHER" id="PTHR45197">
    <property type="entry name" value="SYNTHASE, PUTATIVE (AFU_ORTHOLOGUE AFUA_7G04190)-RELATED"/>
    <property type="match status" value="1"/>
</dbReference>
<dbReference type="SUPFAM" id="SSF53335">
    <property type="entry name" value="S-adenosyl-L-methionine-dependent methyltransferases"/>
    <property type="match status" value="1"/>
</dbReference>
<dbReference type="GO" id="GO:0032259">
    <property type="term" value="P:methylation"/>
    <property type="evidence" value="ECO:0007669"/>
    <property type="project" value="UniProtKB-KW"/>
</dbReference>
<dbReference type="EC" id="2.1.1.317" evidence="13"/>
<keyword evidence="12" id="KW-0472">Membrane</keyword>
<evidence type="ECO:0000256" key="14">
    <source>
        <dbReference type="SAM" id="MobiDB-lite"/>
    </source>
</evidence>
<dbReference type="Proteomes" id="UP000064967">
    <property type="component" value="Chromosome"/>
</dbReference>
<evidence type="ECO:0000256" key="1">
    <source>
        <dbReference type="ARBA" id="ARBA00004141"/>
    </source>
</evidence>
<comment type="subcellular location">
    <subcellularLocation>
        <location evidence="1">Membrane</location>
        <topology evidence="1">Multi-pass membrane protein</topology>
    </subcellularLocation>
</comment>
<evidence type="ECO:0000313" key="15">
    <source>
        <dbReference type="EMBL" id="AKV00753.1"/>
    </source>
</evidence>
<evidence type="ECO:0000313" key="16">
    <source>
        <dbReference type="Proteomes" id="UP000064967"/>
    </source>
</evidence>
<dbReference type="GO" id="GO:0016020">
    <property type="term" value="C:membrane"/>
    <property type="evidence" value="ECO:0007669"/>
    <property type="project" value="UniProtKB-SubCell"/>
</dbReference>
<dbReference type="InterPro" id="IPR029063">
    <property type="entry name" value="SAM-dependent_MTases_sf"/>
</dbReference>
<evidence type="ECO:0000256" key="5">
    <source>
        <dbReference type="ARBA" id="ARBA00022603"/>
    </source>
</evidence>
<dbReference type="RefSeq" id="WP_240488681.1">
    <property type="nucleotide sequence ID" value="NZ_CP012333.1"/>
</dbReference>
<comment type="pathway">
    <text evidence="2">Lipid metabolism; sphingolipid metabolism.</text>
</comment>
<dbReference type="EMBL" id="CP012333">
    <property type="protein sequence ID" value="AKV00753.1"/>
    <property type="molecule type" value="Genomic_DNA"/>
</dbReference>
<dbReference type="GO" id="GO:0006665">
    <property type="term" value="P:sphingolipid metabolic process"/>
    <property type="evidence" value="ECO:0007669"/>
    <property type="project" value="UniProtKB-KW"/>
</dbReference>
<keyword evidence="11" id="KW-0443">Lipid metabolism</keyword>
<evidence type="ECO:0000256" key="8">
    <source>
        <dbReference type="ARBA" id="ARBA00022692"/>
    </source>
</evidence>
<keyword evidence="6" id="KW-0808">Transferase</keyword>
<dbReference type="Pfam" id="PF02353">
    <property type="entry name" value="CMAS"/>
    <property type="match status" value="1"/>
</dbReference>
<dbReference type="InterPro" id="IPR052290">
    <property type="entry name" value="Sphingo_C9-MT"/>
</dbReference>
<dbReference type="KEGG" id="llu:AKJ09_07416"/>
<evidence type="ECO:0000256" key="2">
    <source>
        <dbReference type="ARBA" id="ARBA00004760"/>
    </source>
</evidence>
<keyword evidence="16" id="KW-1185">Reference proteome</keyword>
<dbReference type="GO" id="GO:0008610">
    <property type="term" value="P:lipid biosynthetic process"/>
    <property type="evidence" value="ECO:0007669"/>
    <property type="project" value="InterPro"/>
</dbReference>
<feature type="compositionally biased region" description="Basic and acidic residues" evidence="14">
    <location>
        <begin position="7"/>
        <end position="22"/>
    </location>
</feature>
<evidence type="ECO:0000256" key="3">
    <source>
        <dbReference type="ARBA" id="ARBA00004991"/>
    </source>
</evidence>
<accession>A0A0K1Q4V2</accession>